<feature type="transmembrane region" description="Helical" evidence="1">
    <location>
        <begin position="460"/>
        <end position="483"/>
    </location>
</feature>
<dbReference type="SUPFAM" id="SSF56601">
    <property type="entry name" value="beta-lactamase/transpeptidase-like"/>
    <property type="match status" value="1"/>
</dbReference>
<dbReference type="AlphaFoldDB" id="A0AB74DP55"/>
<dbReference type="RefSeq" id="WP_125348439.1">
    <property type="nucleotide sequence ID" value="NZ_CP076615.1"/>
</dbReference>
<evidence type="ECO:0000256" key="1">
    <source>
        <dbReference type="SAM" id="Phobius"/>
    </source>
</evidence>
<dbReference type="Proteomes" id="UP000280406">
    <property type="component" value="Unassembled WGS sequence"/>
</dbReference>
<dbReference type="PANTHER" id="PTHR46825">
    <property type="entry name" value="D-ALANYL-D-ALANINE-CARBOXYPEPTIDASE/ENDOPEPTIDASE AMPH"/>
    <property type="match status" value="1"/>
</dbReference>
<feature type="chain" id="PRO_5044507208" evidence="2">
    <location>
        <begin position="28"/>
        <end position="600"/>
    </location>
</feature>
<dbReference type="Gene3D" id="3.40.710.10">
    <property type="entry name" value="DD-peptidase/beta-lactamase superfamily"/>
    <property type="match status" value="1"/>
</dbReference>
<dbReference type="InterPro" id="IPR001466">
    <property type="entry name" value="Beta-lactam-related"/>
</dbReference>
<keyword evidence="1" id="KW-0812">Transmembrane</keyword>
<dbReference type="InterPro" id="IPR050491">
    <property type="entry name" value="AmpC-like"/>
</dbReference>
<keyword evidence="1" id="KW-0472">Membrane</keyword>
<evidence type="ECO:0000313" key="5">
    <source>
        <dbReference type="Proteomes" id="UP000280406"/>
    </source>
</evidence>
<name>A0AB74DP55_STRSA</name>
<protein>
    <submittedName>
        <fullName evidence="4">Penicillin-binding protein 4</fullName>
    </submittedName>
</protein>
<organism evidence="4 5">
    <name type="scientific">Streptococcus sanguinis</name>
    <dbReference type="NCBI Taxonomy" id="1305"/>
    <lineage>
        <taxon>Bacteria</taxon>
        <taxon>Bacillati</taxon>
        <taxon>Bacillota</taxon>
        <taxon>Bacilli</taxon>
        <taxon>Lactobacillales</taxon>
        <taxon>Streptococcaceae</taxon>
        <taxon>Streptococcus</taxon>
    </lineage>
</organism>
<feature type="transmembrane region" description="Helical" evidence="1">
    <location>
        <begin position="504"/>
        <end position="527"/>
    </location>
</feature>
<feature type="signal peptide" evidence="2">
    <location>
        <begin position="1"/>
        <end position="27"/>
    </location>
</feature>
<evidence type="ECO:0000313" key="4">
    <source>
        <dbReference type="EMBL" id="RSI51901.1"/>
    </source>
</evidence>
<dbReference type="PANTHER" id="PTHR46825:SF9">
    <property type="entry name" value="BETA-LACTAMASE-RELATED DOMAIN-CONTAINING PROTEIN"/>
    <property type="match status" value="1"/>
</dbReference>
<evidence type="ECO:0000256" key="2">
    <source>
        <dbReference type="SAM" id="SignalP"/>
    </source>
</evidence>
<feature type="domain" description="Beta-lactamase-related" evidence="3">
    <location>
        <begin position="58"/>
        <end position="359"/>
    </location>
</feature>
<proteinExistence type="predicted"/>
<accession>A0AB74DP55</accession>
<dbReference type="EMBL" id="RJND01000005">
    <property type="protein sequence ID" value="RSI51901.1"/>
    <property type="molecule type" value="Genomic_DNA"/>
</dbReference>
<sequence>MKRSFLKSAVALITCGLVAFGAAHAYADQQKLPSGTPYDQIGQKIEDYYKEHEKTSAGLATSVFDKDSNTLYQNNFGYMDKEKKLAVDDNSVFEWGSTTKIMVWVSVMQLWEEGKLDLNADIKEYLPKDFLTNLKYDKPITMLDLMNHQESFDETPLYMGGDKSLEELLKESQPPQSYKPGELTSYSNYGTALAGYIVERISGQSFADYVHEHIFQPLGMKHTALKPDLSDNSYVQKQWKKEKTYDTEGNLLKDDQPFILGEYPAGRATGTFSDLKRFAQVLLQKKTLFKRAETWETFYSPTNTFPHTDIPINSHGLWSIEYENTRTLGHGGNTTGFTTSLLLDFKTGVGSVIMVNQGLETNFTSKIPELIYGQKKSTSQEQVKNFQPGFYRMARTFNQGPLSLMKMMPNYTTYIKNPNDNPNIQSRGFWIAGEKHGRYVISLPISDWVKMSIFDVVKDYGVLILAAVAVVYALLAYIGGFLVKMYRLIFRKPNQQPANLVWNIWHYVTAVFVLIVPVNFVTALSSIQATASTAGSRLQFVLFAMVGLVLVVSTLLPVVWRSAFKSASKARIALTLATSSAAFIMAFNIFYWSLYQWWTL</sequence>
<feature type="transmembrane region" description="Helical" evidence="1">
    <location>
        <begin position="539"/>
        <end position="560"/>
    </location>
</feature>
<feature type="transmembrane region" description="Helical" evidence="1">
    <location>
        <begin position="572"/>
        <end position="594"/>
    </location>
</feature>
<comment type="caution">
    <text evidence="4">The sequence shown here is derived from an EMBL/GenBank/DDBJ whole genome shotgun (WGS) entry which is preliminary data.</text>
</comment>
<keyword evidence="2" id="KW-0732">Signal</keyword>
<dbReference type="Pfam" id="PF00144">
    <property type="entry name" value="Beta-lactamase"/>
    <property type="match status" value="1"/>
</dbReference>
<reference evidence="4 5" key="1">
    <citation type="submission" date="2018-11" db="EMBL/GenBank/DDBJ databases">
        <title>Species Designations Belie Phenotypic and Genotypic Heterogeneity in Oral Streptococci.</title>
        <authorList>
            <person name="Velsko I."/>
        </authorList>
    </citation>
    <scope>NUCLEOTIDE SEQUENCE [LARGE SCALE GENOMIC DNA]</scope>
    <source>
        <strain evidence="4 5">BCC37</strain>
    </source>
</reference>
<evidence type="ECO:0000259" key="3">
    <source>
        <dbReference type="Pfam" id="PF00144"/>
    </source>
</evidence>
<dbReference type="InterPro" id="IPR012338">
    <property type="entry name" value="Beta-lactam/transpept-like"/>
</dbReference>
<gene>
    <name evidence="4" type="primary">pbpE_2</name>
    <name evidence="4" type="ORF">D8869_08540</name>
</gene>
<keyword evidence="1" id="KW-1133">Transmembrane helix</keyword>